<dbReference type="InterPro" id="IPR050553">
    <property type="entry name" value="Thioredoxin_ResA/DsbE_sf"/>
</dbReference>
<dbReference type="InterPro" id="IPR025380">
    <property type="entry name" value="DUF4369"/>
</dbReference>
<keyword evidence="2" id="KW-0201">Cytochrome c-type biogenesis</keyword>
<dbReference type="PROSITE" id="PS51352">
    <property type="entry name" value="THIOREDOXIN_2"/>
    <property type="match status" value="1"/>
</dbReference>
<evidence type="ECO:0000256" key="1">
    <source>
        <dbReference type="ARBA" id="ARBA00004196"/>
    </source>
</evidence>
<dbReference type="Gene3D" id="3.40.30.10">
    <property type="entry name" value="Glutaredoxin"/>
    <property type="match status" value="1"/>
</dbReference>
<dbReference type="InterPro" id="IPR013766">
    <property type="entry name" value="Thioredoxin_domain"/>
</dbReference>
<dbReference type="Pfam" id="PF08534">
    <property type="entry name" value="Redoxin"/>
    <property type="match status" value="1"/>
</dbReference>
<comment type="subcellular location">
    <subcellularLocation>
        <location evidence="1">Cell envelope</location>
    </subcellularLocation>
</comment>
<comment type="caution">
    <text evidence="6">The sequence shown here is derived from an EMBL/GenBank/DDBJ whole genome shotgun (WGS) entry which is preliminary data.</text>
</comment>
<dbReference type="Proteomes" id="UP001597012">
    <property type="component" value="Unassembled WGS sequence"/>
</dbReference>
<dbReference type="EMBL" id="JBHTHY010000007">
    <property type="protein sequence ID" value="MFD0798014.1"/>
    <property type="molecule type" value="Genomic_DNA"/>
</dbReference>
<evidence type="ECO:0000256" key="2">
    <source>
        <dbReference type="ARBA" id="ARBA00022748"/>
    </source>
</evidence>
<name>A0ABW3B623_9FLAO</name>
<reference evidence="7" key="1">
    <citation type="journal article" date="2019" name="Int. J. Syst. Evol. Microbiol.">
        <title>The Global Catalogue of Microorganisms (GCM) 10K type strain sequencing project: providing services to taxonomists for standard genome sequencing and annotation.</title>
        <authorList>
            <consortium name="The Broad Institute Genomics Platform"/>
            <consortium name="The Broad Institute Genome Sequencing Center for Infectious Disease"/>
            <person name="Wu L."/>
            <person name="Ma J."/>
        </authorList>
    </citation>
    <scope>NUCLEOTIDE SEQUENCE [LARGE SCALE GENOMIC DNA]</scope>
    <source>
        <strain evidence="7">CCUG 61948</strain>
    </source>
</reference>
<keyword evidence="7" id="KW-1185">Reference proteome</keyword>
<accession>A0ABW3B623</accession>
<dbReference type="CDD" id="cd02966">
    <property type="entry name" value="TlpA_like_family"/>
    <property type="match status" value="1"/>
</dbReference>
<dbReference type="SUPFAM" id="SSF52833">
    <property type="entry name" value="Thioredoxin-like"/>
    <property type="match status" value="1"/>
</dbReference>
<dbReference type="InterPro" id="IPR036249">
    <property type="entry name" value="Thioredoxin-like_sf"/>
</dbReference>
<evidence type="ECO:0000259" key="5">
    <source>
        <dbReference type="PROSITE" id="PS51352"/>
    </source>
</evidence>
<dbReference type="PANTHER" id="PTHR42852:SF6">
    <property type="entry name" value="THIOL:DISULFIDE INTERCHANGE PROTEIN DSBE"/>
    <property type="match status" value="1"/>
</dbReference>
<keyword evidence="4" id="KW-0676">Redox-active center</keyword>
<sequence>MKYLFNITFILCICLISCKKERKESNGFVLHGNIKGKIDDYIYLEYGGKLDSSLVKSNTFLFNGNVAYPTKATILPASPTSGKDMTVGSFMIENSSIKIYTKYNLGNHNGKLLYSLDIDSLIGSNSNTNKVGFDKYIQKIINSDKSVNQKELLLITKIEDFIRTNPTSELSGDYVLDLSNFYGLFNSNQLSELLNMMDKNYQNEETLSKISLLINQRRVLDIGNAAPPFELPSLDNRLVTKEQFFGKYLLIEIWASWCAPCRQANPALLKTYNSYKNRNFEILGISLDKDLKQWQQAIKQDSINWLHVIDTAKTTQLTFKYPTIPFNILVDKEGKIIARNVTPEKLSEILNRLLQTN</sequence>
<keyword evidence="3" id="KW-1015">Disulfide bond</keyword>
<protein>
    <submittedName>
        <fullName evidence="6">Thioredoxin-like domain-containing protein</fullName>
    </submittedName>
</protein>
<proteinExistence type="predicted"/>
<dbReference type="RefSeq" id="WP_379934561.1">
    <property type="nucleotide sequence ID" value="NZ_JBHTHY010000007.1"/>
</dbReference>
<evidence type="ECO:0000313" key="7">
    <source>
        <dbReference type="Proteomes" id="UP001597012"/>
    </source>
</evidence>
<organism evidence="6 7">
    <name type="scientific">Maribacter chungangensis</name>
    <dbReference type="NCBI Taxonomy" id="1069117"/>
    <lineage>
        <taxon>Bacteria</taxon>
        <taxon>Pseudomonadati</taxon>
        <taxon>Bacteroidota</taxon>
        <taxon>Flavobacteriia</taxon>
        <taxon>Flavobacteriales</taxon>
        <taxon>Flavobacteriaceae</taxon>
        <taxon>Maribacter</taxon>
    </lineage>
</organism>
<feature type="domain" description="Thioredoxin" evidence="5">
    <location>
        <begin position="220"/>
        <end position="357"/>
    </location>
</feature>
<gene>
    <name evidence="6" type="ORF">ACFQZJ_11110</name>
</gene>
<evidence type="ECO:0000256" key="3">
    <source>
        <dbReference type="ARBA" id="ARBA00023157"/>
    </source>
</evidence>
<dbReference type="PANTHER" id="PTHR42852">
    <property type="entry name" value="THIOL:DISULFIDE INTERCHANGE PROTEIN DSBE"/>
    <property type="match status" value="1"/>
</dbReference>
<dbReference type="Pfam" id="PF14289">
    <property type="entry name" value="DUF4369"/>
    <property type="match status" value="1"/>
</dbReference>
<dbReference type="InterPro" id="IPR013740">
    <property type="entry name" value="Redoxin"/>
</dbReference>
<evidence type="ECO:0000256" key="4">
    <source>
        <dbReference type="ARBA" id="ARBA00023284"/>
    </source>
</evidence>
<evidence type="ECO:0000313" key="6">
    <source>
        <dbReference type="EMBL" id="MFD0798014.1"/>
    </source>
</evidence>